<gene>
    <name evidence="2" type="ORF">PCOR1329_LOCUS11650</name>
</gene>
<keyword evidence="3" id="KW-1185">Reference proteome</keyword>
<name>A0ABN9QM83_9DINO</name>
<dbReference type="Gene3D" id="1.25.40.510">
    <property type="entry name" value="GLE1-like"/>
    <property type="match status" value="1"/>
</dbReference>
<evidence type="ECO:0000313" key="3">
    <source>
        <dbReference type="Proteomes" id="UP001189429"/>
    </source>
</evidence>
<sequence length="233" mass="24865">RHPGLQQAGARRPRRREANLPGARGSEQACRGGGGRRPDAEHRQGRVAGGLRRHQGVRQLPGHRAHLLGSHVQGLPVFDPRLRRQPARAPGPMPGAGRGGAVQRVRRPHGGLPAAVAGRAGPAGGHRCDVVVAVAHAQHAPVRAVGRALLQCALEMIGAAAQARFGRQFQKLAAHIESVYIPGLQAVKASGEDMDRLRASLSRLRLWLESFRASGRAPEPEGGGAWTRPRRQS</sequence>
<evidence type="ECO:0000256" key="1">
    <source>
        <dbReference type="SAM" id="MobiDB-lite"/>
    </source>
</evidence>
<comment type="caution">
    <text evidence="2">The sequence shown here is derived from an EMBL/GenBank/DDBJ whole genome shotgun (WGS) entry which is preliminary data.</text>
</comment>
<reference evidence="2" key="1">
    <citation type="submission" date="2023-10" db="EMBL/GenBank/DDBJ databases">
        <authorList>
            <person name="Chen Y."/>
            <person name="Shah S."/>
            <person name="Dougan E. K."/>
            <person name="Thang M."/>
            <person name="Chan C."/>
        </authorList>
    </citation>
    <scope>NUCLEOTIDE SEQUENCE [LARGE SCALE GENOMIC DNA]</scope>
</reference>
<proteinExistence type="predicted"/>
<protein>
    <submittedName>
        <fullName evidence="2">Uncharacterized protein</fullName>
    </submittedName>
</protein>
<dbReference type="InterPro" id="IPR038506">
    <property type="entry name" value="GLE1-like_sf"/>
</dbReference>
<organism evidence="2 3">
    <name type="scientific">Prorocentrum cordatum</name>
    <dbReference type="NCBI Taxonomy" id="2364126"/>
    <lineage>
        <taxon>Eukaryota</taxon>
        <taxon>Sar</taxon>
        <taxon>Alveolata</taxon>
        <taxon>Dinophyceae</taxon>
        <taxon>Prorocentrales</taxon>
        <taxon>Prorocentraceae</taxon>
        <taxon>Prorocentrum</taxon>
    </lineage>
</organism>
<feature type="non-terminal residue" evidence="2">
    <location>
        <position position="1"/>
    </location>
</feature>
<evidence type="ECO:0000313" key="2">
    <source>
        <dbReference type="EMBL" id="CAK0804987.1"/>
    </source>
</evidence>
<feature type="region of interest" description="Disordered" evidence="1">
    <location>
        <begin position="1"/>
        <end position="54"/>
    </location>
</feature>
<feature type="region of interest" description="Disordered" evidence="1">
    <location>
        <begin position="214"/>
        <end position="233"/>
    </location>
</feature>
<dbReference type="EMBL" id="CAUYUJ010003357">
    <property type="protein sequence ID" value="CAK0804987.1"/>
    <property type="molecule type" value="Genomic_DNA"/>
</dbReference>
<dbReference type="Proteomes" id="UP001189429">
    <property type="component" value="Unassembled WGS sequence"/>
</dbReference>
<feature type="region of interest" description="Disordered" evidence="1">
    <location>
        <begin position="84"/>
        <end position="104"/>
    </location>
</feature>
<accession>A0ABN9QM83</accession>